<evidence type="ECO:0000256" key="1">
    <source>
        <dbReference type="SAM" id="MobiDB-lite"/>
    </source>
</evidence>
<dbReference type="RefSeq" id="XP_001879914.1">
    <property type="nucleotide sequence ID" value="XM_001879879.1"/>
</dbReference>
<evidence type="ECO:0000313" key="3">
    <source>
        <dbReference type="Proteomes" id="UP000001194"/>
    </source>
</evidence>
<dbReference type="Proteomes" id="UP000001194">
    <property type="component" value="Unassembled WGS sequence"/>
</dbReference>
<accession>B0D703</accession>
<dbReference type="EMBL" id="DS547099">
    <property type="protein sequence ID" value="EDR09565.1"/>
    <property type="molecule type" value="Genomic_DNA"/>
</dbReference>
<dbReference type="KEGG" id="lbc:LACBIDRAFT_318753"/>
<dbReference type="InParanoid" id="B0D703"/>
<sequence>MKALPCRLGEGKGEILAGYGRDGDEDDDDMEYQGAQSGNEGLGSNGTFIQAS</sequence>
<feature type="region of interest" description="Disordered" evidence="1">
    <location>
        <begin position="14"/>
        <end position="52"/>
    </location>
</feature>
<protein>
    <submittedName>
        <fullName evidence="2">Predicted protein</fullName>
    </submittedName>
</protein>
<organism evidence="3">
    <name type="scientific">Laccaria bicolor (strain S238N-H82 / ATCC MYA-4686)</name>
    <name type="common">Bicoloured deceiver</name>
    <name type="synonym">Laccaria laccata var. bicolor</name>
    <dbReference type="NCBI Taxonomy" id="486041"/>
    <lineage>
        <taxon>Eukaryota</taxon>
        <taxon>Fungi</taxon>
        <taxon>Dikarya</taxon>
        <taxon>Basidiomycota</taxon>
        <taxon>Agaricomycotina</taxon>
        <taxon>Agaricomycetes</taxon>
        <taxon>Agaricomycetidae</taxon>
        <taxon>Agaricales</taxon>
        <taxon>Agaricineae</taxon>
        <taxon>Hydnangiaceae</taxon>
        <taxon>Laccaria</taxon>
    </lineage>
</organism>
<dbReference type="GeneID" id="6075527"/>
<name>B0D703_LACBS</name>
<dbReference type="AlphaFoldDB" id="B0D703"/>
<proteinExistence type="predicted"/>
<gene>
    <name evidence="2" type="ORF">LACBIDRAFT_318753</name>
</gene>
<evidence type="ECO:0000313" key="2">
    <source>
        <dbReference type="EMBL" id="EDR09565.1"/>
    </source>
</evidence>
<keyword evidence="3" id="KW-1185">Reference proteome</keyword>
<reference evidence="2 3" key="1">
    <citation type="journal article" date="2008" name="Nature">
        <title>The genome of Laccaria bicolor provides insights into mycorrhizal symbiosis.</title>
        <authorList>
            <person name="Martin F."/>
            <person name="Aerts A."/>
            <person name="Ahren D."/>
            <person name="Brun A."/>
            <person name="Danchin E.G.J."/>
            <person name="Duchaussoy F."/>
            <person name="Gibon J."/>
            <person name="Kohler A."/>
            <person name="Lindquist E."/>
            <person name="Pereda V."/>
            <person name="Salamov A."/>
            <person name="Shapiro H.J."/>
            <person name="Wuyts J."/>
            <person name="Blaudez D."/>
            <person name="Buee M."/>
            <person name="Brokstein P."/>
            <person name="Canbaeck B."/>
            <person name="Cohen D."/>
            <person name="Courty P.E."/>
            <person name="Coutinho P.M."/>
            <person name="Delaruelle C."/>
            <person name="Detter J.C."/>
            <person name="Deveau A."/>
            <person name="DiFazio S."/>
            <person name="Duplessis S."/>
            <person name="Fraissinet-Tachet L."/>
            <person name="Lucic E."/>
            <person name="Frey-Klett P."/>
            <person name="Fourrey C."/>
            <person name="Feussner I."/>
            <person name="Gay G."/>
            <person name="Grimwood J."/>
            <person name="Hoegger P.J."/>
            <person name="Jain P."/>
            <person name="Kilaru S."/>
            <person name="Labbe J."/>
            <person name="Lin Y.C."/>
            <person name="Legue V."/>
            <person name="Le Tacon F."/>
            <person name="Marmeisse R."/>
            <person name="Melayah D."/>
            <person name="Montanini B."/>
            <person name="Muratet M."/>
            <person name="Nehls U."/>
            <person name="Niculita-Hirzel H."/>
            <person name="Oudot-Le Secq M.P."/>
            <person name="Peter M."/>
            <person name="Quesneville H."/>
            <person name="Rajashekar B."/>
            <person name="Reich M."/>
            <person name="Rouhier N."/>
            <person name="Schmutz J."/>
            <person name="Yin T."/>
            <person name="Chalot M."/>
            <person name="Henrissat B."/>
            <person name="Kuees U."/>
            <person name="Lucas S."/>
            <person name="Van de Peer Y."/>
            <person name="Podila G.K."/>
            <person name="Polle A."/>
            <person name="Pukkila P.J."/>
            <person name="Richardson P.M."/>
            <person name="Rouze P."/>
            <person name="Sanders I.R."/>
            <person name="Stajich J.E."/>
            <person name="Tunlid A."/>
            <person name="Tuskan G."/>
            <person name="Grigoriev I.V."/>
        </authorList>
    </citation>
    <scope>NUCLEOTIDE SEQUENCE [LARGE SCALE GENOMIC DNA]</scope>
    <source>
        <strain evidence="3">S238N-H82 / ATCC MYA-4686</strain>
    </source>
</reference>
<dbReference type="HOGENOM" id="CLU_3087624_0_0_1"/>